<accession>A0A8C3ENS6</accession>
<evidence type="ECO:0000313" key="2">
    <source>
        <dbReference type="Proteomes" id="UP000694553"/>
    </source>
</evidence>
<protein>
    <submittedName>
        <fullName evidence="1">Uncharacterized protein</fullName>
    </submittedName>
</protein>
<proteinExistence type="predicted"/>
<reference evidence="2" key="1">
    <citation type="submission" date="2019-10" db="EMBL/GenBank/DDBJ databases">
        <title>Corvus moneduloides (New Caledonian crow) genome, bCorMon1, primary haplotype.</title>
        <authorList>
            <person name="Rutz C."/>
            <person name="Fungtammasan C."/>
            <person name="Mountcastle J."/>
            <person name="Formenti G."/>
            <person name="Chow W."/>
            <person name="Howe K."/>
            <person name="Steele M.P."/>
            <person name="Fernandes J."/>
            <person name="Gilbert M.T.P."/>
            <person name="Fedrigo O."/>
            <person name="Jarvis E.D."/>
            <person name="Gemmell N."/>
        </authorList>
    </citation>
    <scope>NUCLEOTIDE SEQUENCE [LARGE SCALE GENOMIC DNA]</scope>
</reference>
<organism evidence="1 2">
    <name type="scientific">Corvus moneduloides</name>
    <name type="common">New Caledonian crow</name>
    <dbReference type="NCBI Taxonomy" id="1196302"/>
    <lineage>
        <taxon>Eukaryota</taxon>
        <taxon>Metazoa</taxon>
        <taxon>Chordata</taxon>
        <taxon>Craniata</taxon>
        <taxon>Vertebrata</taxon>
        <taxon>Euteleostomi</taxon>
        <taxon>Archelosauria</taxon>
        <taxon>Archosauria</taxon>
        <taxon>Dinosauria</taxon>
        <taxon>Saurischia</taxon>
        <taxon>Theropoda</taxon>
        <taxon>Coelurosauria</taxon>
        <taxon>Aves</taxon>
        <taxon>Neognathae</taxon>
        <taxon>Neoaves</taxon>
        <taxon>Telluraves</taxon>
        <taxon>Australaves</taxon>
        <taxon>Passeriformes</taxon>
        <taxon>Corvoidea</taxon>
        <taxon>Corvidae</taxon>
        <taxon>Corvus</taxon>
    </lineage>
</organism>
<dbReference type="Proteomes" id="UP000694553">
    <property type="component" value="Unassembled WGS sequence"/>
</dbReference>
<reference evidence="1" key="2">
    <citation type="submission" date="2025-08" db="UniProtKB">
        <authorList>
            <consortium name="Ensembl"/>
        </authorList>
    </citation>
    <scope>IDENTIFICATION</scope>
</reference>
<reference evidence="1" key="3">
    <citation type="submission" date="2025-09" db="UniProtKB">
        <authorList>
            <consortium name="Ensembl"/>
        </authorList>
    </citation>
    <scope>IDENTIFICATION</scope>
</reference>
<sequence length="81" mass="8699">MVGALGDGQVLLGFAVYHFLQTSRISELEKSPKSAGKQPDWREIVHQIPSSGSDSTLERERTRADSACLAAQLRGQATGSV</sequence>
<evidence type="ECO:0000313" key="1">
    <source>
        <dbReference type="Ensembl" id="ENSCMUP00000023699.1"/>
    </source>
</evidence>
<dbReference type="AlphaFoldDB" id="A0A8C3ENS6"/>
<dbReference type="Ensembl" id="ENSCMUT00000025495.2">
    <property type="protein sequence ID" value="ENSCMUP00000023699.1"/>
    <property type="gene ID" value="ENSCMUG00000014533.2"/>
</dbReference>
<keyword evidence="2" id="KW-1185">Reference proteome</keyword>
<name>A0A8C3ENS6_CORMO</name>